<dbReference type="InterPro" id="IPR052026">
    <property type="entry name" value="ExeA_AAA_ATPase_DNA-bind"/>
</dbReference>
<dbReference type="Gene3D" id="3.40.50.300">
    <property type="entry name" value="P-loop containing nucleotide triphosphate hydrolases"/>
    <property type="match status" value="1"/>
</dbReference>
<reference evidence="2" key="2">
    <citation type="submission" date="2011-01" db="EMBL/GenBank/DDBJ databases">
        <title>The Non-contiguous Finished genome of Clostridium papyrosolvens.</title>
        <authorList>
            <person name="Lucas S."/>
            <person name="Copeland A."/>
            <person name="Lapidus A."/>
            <person name="Cheng J.-F."/>
            <person name="Goodwin L."/>
            <person name="Pitluck S."/>
            <person name="Misra M."/>
            <person name="Chertkov O."/>
            <person name="Detter J.C."/>
            <person name="Han C."/>
            <person name="Tapia R."/>
            <person name="Land M."/>
            <person name="Hauser L."/>
            <person name="Kyrpides N."/>
            <person name="Ivanova N."/>
            <person name="Pagani I."/>
            <person name="Mouttaki H."/>
            <person name="He Z."/>
            <person name="Zhou J."/>
            <person name="Hemme C.L."/>
            <person name="Woyke T."/>
        </authorList>
    </citation>
    <scope>NUCLEOTIDE SEQUENCE [LARGE SCALE GENOMIC DNA]</scope>
    <source>
        <strain evidence="2">DSM 2782</strain>
    </source>
</reference>
<dbReference type="InterPro" id="IPR049945">
    <property type="entry name" value="AAA_22"/>
</dbReference>
<dbReference type="GO" id="GO:0016887">
    <property type="term" value="F:ATP hydrolysis activity"/>
    <property type="evidence" value="ECO:0007669"/>
    <property type="project" value="InterPro"/>
</dbReference>
<evidence type="ECO:0000313" key="2">
    <source>
        <dbReference type="EMBL" id="EGD46146.1"/>
    </source>
</evidence>
<keyword evidence="3" id="KW-1185">Reference proteome</keyword>
<dbReference type="RefSeq" id="WP_004621823.1">
    <property type="nucleotide sequence ID" value="NZ_ACXX02000016.1"/>
</dbReference>
<gene>
    <name evidence="2" type="ORF">Cpap_0440</name>
</gene>
<dbReference type="OrthoDB" id="9815896at2"/>
<protein>
    <recommendedName>
        <fullName evidence="1">ORC1/DEAH AAA+ ATPase domain-containing protein</fullName>
    </recommendedName>
</protein>
<dbReference type="EMBL" id="ACXX02000016">
    <property type="protein sequence ID" value="EGD46146.1"/>
    <property type="molecule type" value="Genomic_DNA"/>
</dbReference>
<dbReference type="Pfam" id="PF13401">
    <property type="entry name" value="AAA_22"/>
    <property type="match status" value="1"/>
</dbReference>
<dbReference type="PANTHER" id="PTHR35894">
    <property type="entry name" value="GENERAL SECRETION PATHWAY PROTEIN A-RELATED"/>
    <property type="match status" value="1"/>
</dbReference>
<dbReference type="PANTHER" id="PTHR35894:SF7">
    <property type="entry name" value="GENERAL SECRETION PATHWAY PROTEIN A-RELATED"/>
    <property type="match status" value="1"/>
</dbReference>
<dbReference type="STRING" id="588581.Cpap_0440"/>
<dbReference type="InterPro" id="IPR027417">
    <property type="entry name" value="P-loop_NTPase"/>
</dbReference>
<organism evidence="2 3">
    <name type="scientific">Ruminiclostridium papyrosolvens DSM 2782</name>
    <dbReference type="NCBI Taxonomy" id="588581"/>
    <lineage>
        <taxon>Bacteria</taxon>
        <taxon>Bacillati</taxon>
        <taxon>Bacillota</taxon>
        <taxon>Clostridia</taxon>
        <taxon>Eubacteriales</taxon>
        <taxon>Oscillospiraceae</taxon>
        <taxon>Ruminiclostridium</taxon>
    </lineage>
</organism>
<reference evidence="2" key="1">
    <citation type="submission" date="2009-07" db="EMBL/GenBank/DDBJ databases">
        <authorList>
            <consortium name="US DOE Joint Genome Institute (JGI-PGF)"/>
            <person name="Lucas S."/>
            <person name="Copeland A."/>
            <person name="Lapidus A."/>
            <person name="Glavina del Rio T."/>
            <person name="Tice H."/>
            <person name="Bruce D."/>
            <person name="Goodwin L."/>
            <person name="Pitluck S."/>
            <person name="Larimer F."/>
            <person name="Land M.L."/>
            <person name="Mouttaki H."/>
            <person name="He Z."/>
            <person name="Zhou J."/>
            <person name="Hemme C.L."/>
        </authorList>
    </citation>
    <scope>NUCLEOTIDE SEQUENCE</scope>
    <source>
        <strain evidence="2">DSM 2782</strain>
    </source>
</reference>
<evidence type="ECO:0000313" key="3">
    <source>
        <dbReference type="Proteomes" id="UP000003860"/>
    </source>
</evidence>
<name>F1THE3_9FIRM</name>
<feature type="domain" description="ORC1/DEAH AAA+ ATPase" evidence="1">
    <location>
        <begin position="15"/>
        <end position="137"/>
    </location>
</feature>
<dbReference type="Proteomes" id="UP000003860">
    <property type="component" value="Unassembled WGS sequence"/>
</dbReference>
<evidence type="ECO:0000259" key="1">
    <source>
        <dbReference type="Pfam" id="PF13401"/>
    </source>
</evidence>
<dbReference type="SUPFAM" id="SSF52540">
    <property type="entry name" value="P-loop containing nucleoside triphosphate hydrolases"/>
    <property type="match status" value="1"/>
</dbReference>
<comment type="caution">
    <text evidence="2">The sequence shown here is derived from an EMBL/GenBank/DDBJ whole genome shotgun (WGS) entry which is preliminary data.</text>
</comment>
<sequence length="228" mass="26007">MNNKWYQIWGEGTRAIIGVEGIGKTMTAEMFKSKVLDLGGTTVHLHGKHDSYEEVLEEVVNNLNFKTSDNIAGLEQDFLNTLKEAEKGRIHVALIIDDCHLYEEEVIQQIHQFISTVKIVQSNVSLVLLGRNELKEKIKNIVNESNIRILEPFDQEETQNYTLFKMAAQCYPQHTIDILVKHIDLIHSASGGVPKYIDSICEKIRGIIGQNELKDITTEEIKQYLELD</sequence>
<dbReference type="AlphaFoldDB" id="F1THE3"/>
<proteinExistence type="predicted"/>
<accession>F1THE3</accession>